<evidence type="ECO:0000313" key="8">
    <source>
        <dbReference type="Proteomes" id="UP000005778"/>
    </source>
</evidence>
<dbReference type="PROSITE" id="PS00688">
    <property type="entry name" value="SIGMA54_INTERACT_3"/>
    <property type="match status" value="1"/>
</dbReference>
<dbReference type="PANTHER" id="PTHR32071">
    <property type="entry name" value="TRANSCRIPTIONAL REGULATORY PROTEIN"/>
    <property type="match status" value="1"/>
</dbReference>
<dbReference type="Pfam" id="PF00158">
    <property type="entry name" value="Sigma54_activat"/>
    <property type="match status" value="1"/>
</dbReference>
<dbReference type="Gene3D" id="1.10.8.60">
    <property type="match status" value="1"/>
</dbReference>
<organism evidence="7 8">
    <name type="scientific">Desulfobacter postgatei 2ac9</name>
    <dbReference type="NCBI Taxonomy" id="879212"/>
    <lineage>
        <taxon>Bacteria</taxon>
        <taxon>Pseudomonadati</taxon>
        <taxon>Thermodesulfobacteriota</taxon>
        <taxon>Desulfobacteria</taxon>
        <taxon>Desulfobacterales</taxon>
        <taxon>Desulfobacteraceae</taxon>
        <taxon>Desulfobacter</taxon>
    </lineage>
</organism>
<dbReference type="Pfam" id="PF02954">
    <property type="entry name" value="HTH_8"/>
    <property type="match status" value="1"/>
</dbReference>
<dbReference type="PANTHER" id="PTHR32071:SF57">
    <property type="entry name" value="C4-DICARBOXYLATE TRANSPORT TRANSCRIPTIONAL REGULATORY PROTEIN DCTD"/>
    <property type="match status" value="1"/>
</dbReference>
<protein>
    <submittedName>
        <fullName evidence="7">Sigma-54 interacting regulator</fullName>
    </submittedName>
</protein>
<dbReference type="STRING" id="879212.DespoDRAFT_00771"/>
<dbReference type="InterPro" id="IPR025662">
    <property type="entry name" value="Sigma_54_int_dom_ATP-bd_1"/>
</dbReference>
<evidence type="ECO:0000256" key="1">
    <source>
        <dbReference type="ARBA" id="ARBA00022741"/>
    </source>
</evidence>
<keyword evidence="5" id="KW-0804">Transcription</keyword>
<keyword evidence="3" id="KW-0805">Transcription regulation</keyword>
<dbReference type="Gene3D" id="1.10.10.60">
    <property type="entry name" value="Homeodomain-like"/>
    <property type="match status" value="1"/>
</dbReference>
<accession>I5AZU6</accession>
<dbReference type="InterPro" id="IPR002078">
    <property type="entry name" value="Sigma_54_int"/>
</dbReference>
<dbReference type="GO" id="GO:0043565">
    <property type="term" value="F:sequence-specific DNA binding"/>
    <property type="evidence" value="ECO:0007669"/>
    <property type="project" value="InterPro"/>
</dbReference>
<dbReference type="FunFam" id="3.40.50.300:FF:000006">
    <property type="entry name" value="DNA-binding transcriptional regulator NtrC"/>
    <property type="match status" value="1"/>
</dbReference>
<sequence>MYLHKIIYMNDLMNTILACWIGFTDIKASKDNSDIGLGPIAQAVASREYDEICLISDLQSGDTESYTQWIKSKTKSPIKVYQEKLSGPTVFSEIYESAVRVVEDIKKRHKEDINLTFHISPGTPHMAAVWIILSKTRFPAEIIESSLKYGVRTASIPFDISADFIPDLLRKSDRNLERIAAGFSSDAQEFSDIIHRSDTMTRVVVKARRIAPRSIPVLIEGESGTGKELFARAIHKASPRKEKPFVAINCGAIPVELVESEFFGHEKGAFTGASSSRIGHFEAAHEGTVFLDEIGELPKDMQVKLLRILQEGEVKKIGTTITRKVDVRVIAATNRNLIEEVAAGSFRNDLFYRLAVAVIKLPPLRERQGDISLLIDQFLSRINQEGVNEPGYRHKKISASAKNIMLQHAWPGNVRELQNTLTRAAVWSLDEVLDDEDIREALLQVPERGHGVENILNRSIEQGLDLPQVIKTVAVHYLERGLSECHGNKTQAAKKLGLTSYQTLSNWLKKYGLE</sequence>
<evidence type="ECO:0000256" key="3">
    <source>
        <dbReference type="ARBA" id="ARBA00023015"/>
    </source>
</evidence>
<dbReference type="InterPro" id="IPR058031">
    <property type="entry name" value="AAA_lid_NorR"/>
</dbReference>
<reference evidence="7 8" key="2">
    <citation type="submission" date="2012-02" db="EMBL/GenBank/DDBJ databases">
        <title>Improved High-Quality Draft sequence of Desulfobacter postgatei 2ac9.</title>
        <authorList>
            <consortium name="US DOE Joint Genome Institute"/>
            <person name="Lucas S."/>
            <person name="Han J."/>
            <person name="Lapidus A."/>
            <person name="Cheng J.-F."/>
            <person name="Goodwin L."/>
            <person name="Pitluck S."/>
            <person name="Peters L."/>
            <person name="Ovchinnikova G."/>
            <person name="Held B."/>
            <person name="Detter J.C."/>
            <person name="Han C."/>
            <person name="Tapia R."/>
            <person name="Land M."/>
            <person name="Hauser L."/>
            <person name="Kyrpides N."/>
            <person name="Ivanova N."/>
            <person name="Pagani I."/>
            <person name="Orellana R."/>
            <person name="Lovley D."/>
            <person name="Woyke T."/>
        </authorList>
    </citation>
    <scope>NUCLEOTIDE SEQUENCE [LARGE SCALE GENOMIC DNA]</scope>
    <source>
        <strain evidence="7 8">2ac9</strain>
    </source>
</reference>
<dbReference type="InterPro" id="IPR002197">
    <property type="entry name" value="HTH_Fis"/>
</dbReference>
<dbReference type="SMART" id="SM00382">
    <property type="entry name" value="AAA"/>
    <property type="match status" value="1"/>
</dbReference>
<evidence type="ECO:0000256" key="4">
    <source>
        <dbReference type="ARBA" id="ARBA00023125"/>
    </source>
</evidence>
<dbReference type="EMBL" id="CM001488">
    <property type="protein sequence ID" value="EIM62759.1"/>
    <property type="molecule type" value="Genomic_DNA"/>
</dbReference>
<dbReference type="SUPFAM" id="SSF46689">
    <property type="entry name" value="Homeodomain-like"/>
    <property type="match status" value="1"/>
</dbReference>
<dbReference type="Gene3D" id="3.40.50.300">
    <property type="entry name" value="P-loop containing nucleotide triphosphate hydrolases"/>
    <property type="match status" value="1"/>
</dbReference>
<proteinExistence type="predicted"/>
<dbReference type="Pfam" id="PF25601">
    <property type="entry name" value="AAA_lid_14"/>
    <property type="match status" value="1"/>
</dbReference>
<dbReference type="InterPro" id="IPR027417">
    <property type="entry name" value="P-loop_NTPase"/>
</dbReference>
<dbReference type="SUPFAM" id="SSF52540">
    <property type="entry name" value="P-loop containing nucleoside triphosphate hydrolases"/>
    <property type="match status" value="1"/>
</dbReference>
<dbReference type="HOGENOM" id="CLU_000445_136_0_7"/>
<gene>
    <name evidence="7" type="ORF">DespoDRAFT_00771</name>
</gene>
<dbReference type="eggNOG" id="COG3829">
    <property type="taxonomic scope" value="Bacteria"/>
</dbReference>
<dbReference type="PROSITE" id="PS00675">
    <property type="entry name" value="SIGMA54_INTERACT_1"/>
    <property type="match status" value="1"/>
</dbReference>
<dbReference type="GO" id="GO:0006355">
    <property type="term" value="P:regulation of DNA-templated transcription"/>
    <property type="evidence" value="ECO:0007669"/>
    <property type="project" value="InterPro"/>
</dbReference>
<dbReference type="InterPro" id="IPR009057">
    <property type="entry name" value="Homeodomain-like_sf"/>
</dbReference>
<evidence type="ECO:0000256" key="5">
    <source>
        <dbReference type="ARBA" id="ARBA00023163"/>
    </source>
</evidence>
<dbReference type="InterPro" id="IPR025944">
    <property type="entry name" value="Sigma_54_int_dom_CS"/>
</dbReference>
<dbReference type="Proteomes" id="UP000005778">
    <property type="component" value="Chromosome"/>
</dbReference>
<keyword evidence="4" id="KW-0238">DNA-binding</keyword>
<keyword evidence="8" id="KW-1185">Reference proteome</keyword>
<dbReference type="PROSITE" id="PS50045">
    <property type="entry name" value="SIGMA54_INTERACT_4"/>
    <property type="match status" value="1"/>
</dbReference>
<evidence type="ECO:0000259" key="6">
    <source>
        <dbReference type="PROSITE" id="PS50045"/>
    </source>
</evidence>
<keyword evidence="1" id="KW-0547">Nucleotide-binding</keyword>
<dbReference type="PROSITE" id="PS00676">
    <property type="entry name" value="SIGMA54_INTERACT_2"/>
    <property type="match status" value="1"/>
</dbReference>
<dbReference type="InterPro" id="IPR003593">
    <property type="entry name" value="AAA+_ATPase"/>
</dbReference>
<name>I5AZU6_9BACT</name>
<feature type="domain" description="Sigma-54 factor interaction" evidence="6">
    <location>
        <begin position="193"/>
        <end position="426"/>
    </location>
</feature>
<dbReference type="CDD" id="cd00009">
    <property type="entry name" value="AAA"/>
    <property type="match status" value="1"/>
</dbReference>
<dbReference type="GO" id="GO:0005524">
    <property type="term" value="F:ATP binding"/>
    <property type="evidence" value="ECO:0007669"/>
    <property type="project" value="UniProtKB-KW"/>
</dbReference>
<keyword evidence="2" id="KW-0067">ATP-binding</keyword>
<evidence type="ECO:0000313" key="7">
    <source>
        <dbReference type="EMBL" id="EIM62759.1"/>
    </source>
</evidence>
<reference evidence="7 8" key="1">
    <citation type="submission" date="2011-09" db="EMBL/GenBank/DDBJ databases">
        <authorList>
            <consortium name="US DOE Joint Genome Institute (JGI-PGF)"/>
            <person name="Lucas S."/>
            <person name="Han J."/>
            <person name="Lapidus A."/>
            <person name="Cheng J.-F."/>
            <person name="Goodwin L."/>
            <person name="Pitluck S."/>
            <person name="Peters L."/>
            <person name="Land M.L."/>
            <person name="Hauser L."/>
            <person name="Orellana R."/>
            <person name="Lovley D."/>
            <person name="Woyke T.J."/>
        </authorList>
    </citation>
    <scope>NUCLEOTIDE SEQUENCE [LARGE SCALE GENOMIC DNA]</scope>
    <source>
        <strain evidence="7 8">2ac9</strain>
    </source>
</reference>
<evidence type="ECO:0000256" key="2">
    <source>
        <dbReference type="ARBA" id="ARBA00022840"/>
    </source>
</evidence>
<dbReference type="InterPro" id="IPR025943">
    <property type="entry name" value="Sigma_54_int_dom_ATP-bd_2"/>
</dbReference>
<dbReference type="AlphaFoldDB" id="I5AZU6"/>